<keyword evidence="5 6" id="KW-0472">Membrane</keyword>
<dbReference type="Pfam" id="PF03741">
    <property type="entry name" value="TerC"/>
    <property type="match status" value="1"/>
</dbReference>
<evidence type="ECO:0000256" key="2">
    <source>
        <dbReference type="ARBA" id="ARBA00007511"/>
    </source>
</evidence>
<dbReference type="AlphaFoldDB" id="U1X143"/>
<gene>
    <name evidence="7" type="ORF">HMPREF0083_03719</name>
</gene>
<feature type="transmembrane region" description="Helical" evidence="6">
    <location>
        <begin position="215"/>
        <end position="241"/>
    </location>
</feature>
<evidence type="ECO:0000313" key="8">
    <source>
        <dbReference type="Proteomes" id="UP000016511"/>
    </source>
</evidence>
<feature type="transmembrane region" description="Helical" evidence="6">
    <location>
        <begin position="124"/>
        <end position="141"/>
    </location>
</feature>
<protein>
    <submittedName>
        <fullName evidence="7">Integral membrane protein, YjbE family</fullName>
    </submittedName>
</protein>
<reference evidence="7 8" key="1">
    <citation type="submission" date="2013-08" db="EMBL/GenBank/DDBJ databases">
        <authorList>
            <person name="Weinstock G."/>
            <person name="Sodergren E."/>
            <person name="Wylie T."/>
            <person name="Fulton L."/>
            <person name="Fulton R."/>
            <person name="Fronick C."/>
            <person name="O'Laughlin M."/>
            <person name="Godfrey J."/>
            <person name="Miner T."/>
            <person name="Herter B."/>
            <person name="Appelbaum E."/>
            <person name="Cordes M."/>
            <person name="Lek S."/>
            <person name="Wollam A."/>
            <person name="Pepin K.H."/>
            <person name="Palsikar V.B."/>
            <person name="Mitreva M."/>
            <person name="Wilson R.K."/>
        </authorList>
    </citation>
    <scope>NUCLEOTIDE SEQUENCE [LARGE SCALE GENOMIC DNA]</scope>
    <source>
        <strain evidence="7 8">ATCC 12856</strain>
    </source>
</reference>
<feature type="transmembrane region" description="Helical" evidence="6">
    <location>
        <begin position="183"/>
        <end position="203"/>
    </location>
</feature>
<dbReference type="STRING" id="649747.HMPREF0083_03719"/>
<feature type="transmembrane region" description="Helical" evidence="6">
    <location>
        <begin position="153"/>
        <end position="171"/>
    </location>
</feature>
<sequence length="278" mass="30160">MAGTPALSAAYNVVSKTCAVFRPGLFCVFYRNFFPFSAVFVRFKFTEEEWSMEFLSAEFFSMLFSIIIIDLVLAGDNAIVIGLASRNLPKEQQKKAIILGTVGAIAIRAVATIFVVWLLKIPGLHLIGGIILVWIAYKLLIGEEEEGNIKSSSSLFGAIRTIVIADVMMGLDNVLAVAGAAQGHTGMVVLGLFISIPLVVWGSQVIIKLMDRFPFLIYIGAGVLAYTSAKMMLSESFILPFFNENPVVKWIVIAAIVAGVLISGKIRKDRQATTTASA</sequence>
<dbReference type="PANTHER" id="PTHR30238">
    <property type="entry name" value="MEMBRANE BOUND PREDICTED REDOX MODULATOR"/>
    <property type="match status" value="1"/>
</dbReference>
<name>U1X143_ANEAE</name>
<keyword evidence="3 6" id="KW-0812">Transmembrane</keyword>
<comment type="similarity">
    <text evidence="2">Belongs to the TerC family.</text>
</comment>
<dbReference type="eggNOG" id="COG0861">
    <property type="taxonomic scope" value="Bacteria"/>
</dbReference>
<keyword evidence="8" id="KW-1185">Reference proteome</keyword>
<evidence type="ECO:0000256" key="5">
    <source>
        <dbReference type="ARBA" id="ARBA00023136"/>
    </source>
</evidence>
<dbReference type="PANTHER" id="PTHR30238:SF4">
    <property type="entry name" value="SLL1022 PROTEIN"/>
    <property type="match status" value="1"/>
</dbReference>
<proteinExistence type="inferred from homology"/>
<keyword evidence="4 6" id="KW-1133">Transmembrane helix</keyword>
<dbReference type="Proteomes" id="UP000016511">
    <property type="component" value="Unassembled WGS sequence"/>
</dbReference>
<dbReference type="EMBL" id="AWSJ01000222">
    <property type="protein sequence ID" value="ERI08238.1"/>
    <property type="molecule type" value="Genomic_DNA"/>
</dbReference>
<evidence type="ECO:0000256" key="6">
    <source>
        <dbReference type="SAM" id="Phobius"/>
    </source>
</evidence>
<evidence type="ECO:0000313" key="7">
    <source>
        <dbReference type="EMBL" id="ERI08238.1"/>
    </source>
</evidence>
<feature type="transmembrane region" description="Helical" evidence="6">
    <location>
        <begin position="247"/>
        <end position="264"/>
    </location>
</feature>
<dbReference type="NCBIfam" id="TIGR03717">
    <property type="entry name" value="R_switched_YjbE"/>
    <property type="match status" value="1"/>
</dbReference>
<evidence type="ECO:0000256" key="1">
    <source>
        <dbReference type="ARBA" id="ARBA00004141"/>
    </source>
</evidence>
<accession>U1X143</accession>
<comment type="caution">
    <text evidence="7">The sequence shown here is derived from an EMBL/GenBank/DDBJ whole genome shotgun (WGS) entry which is preliminary data.</text>
</comment>
<evidence type="ECO:0000256" key="3">
    <source>
        <dbReference type="ARBA" id="ARBA00022692"/>
    </source>
</evidence>
<feature type="transmembrane region" description="Helical" evidence="6">
    <location>
        <begin position="96"/>
        <end position="118"/>
    </location>
</feature>
<dbReference type="PATRIC" id="fig|649747.3.peg.3376"/>
<dbReference type="InterPro" id="IPR022301">
    <property type="entry name" value="Integral_membrane_YjbE"/>
</dbReference>
<dbReference type="HOGENOM" id="CLU_070543_0_1_9"/>
<evidence type="ECO:0000256" key="4">
    <source>
        <dbReference type="ARBA" id="ARBA00022989"/>
    </source>
</evidence>
<dbReference type="GO" id="GO:0016020">
    <property type="term" value="C:membrane"/>
    <property type="evidence" value="ECO:0007669"/>
    <property type="project" value="UniProtKB-SubCell"/>
</dbReference>
<organism evidence="7 8">
    <name type="scientific">Aneurinibacillus aneurinilyticus ATCC 12856</name>
    <dbReference type="NCBI Taxonomy" id="649747"/>
    <lineage>
        <taxon>Bacteria</taxon>
        <taxon>Bacillati</taxon>
        <taxon>Bacillota</taxon>
        <taxon>Bacilli</taxon>
        <taxon>Bacillales</taxon>
        <taxon>Paenibacillaceae</taxon>
        <taxon>Aneurinibacillus group</taxon>
        <taxon>Aneurinibacillus</taxon>
    </lineage>
</organism>
<comment type="subcellular location">
    <subcellularLocation>
        <location evidence="1">Membrane</location>
        <topology evidence="1">Multi-pass membrane protein</topology>
    </subcellularLocation>
</comment>
<dbReference type="InterPro" id="IPR005496">
    <property type="entry name" value="Integral_membrane_TerC"/>
</dbReference>
<feature type="transmembrane region" description="Helical" evidence="6">
    <location>
        <begin position="59"/>
        <end position="84"/>
    </location>
</feature>